<proteinExistence type="predicted"/>
<dbReference type="InterPro" id="IPR009270">
    <property type="entry name" value="DUF927"/>
</dbReference>
<protein>
    <submittedName>
        <fullName evidence="2">Uncharcterized protein, DUF927 family</fullName>
    </submittedName>
</protein>
<feature type="domain" description="DUF927" evidence="1">
    <location>
        <begin position="8"/>
        <end position="266"/>
    </location>
</feature>
<dbReference type="AlphaFoldDB" id="A0A286H2G8"/>
<dbReference type="EMBL" id="OCNJ01000019">
    <property type="protein sequence ID" value="SOE01494.1"/>
    <property type="molecule type" value="Genomic_DNA"/>
</dbReference>
<accession>A0A286H2G8</accession>
<evidence type="ECO:0000313" key="3">
    <source>
        <dbReference type="Proteomes" id="UP000219621"/>
    </source>
</evidence>
<dbReference type="Proteomes" id="UP000219621">
    <property type="component" value="Unassembled WGS sequence"/>
</dbReference>
<evidence type="ECO:0000313" key="2">
    <source>
        <dbReference type="EMBL" id="SOE01494.1"/>
    </source>
</evidence>
<dbReference type="Pfam" id="PF06048">
    <property type="entry name" value="DUF927"/>
    <property type="match status" value="1"/>
</dbReference>
<dbReference type="OrthoDB" id="784829at2"/>
<organism evidence="2 3">
    <name type="scientific">Caenispirillum bisanense</name>
    <dbReference type="NCBI Taxonomy" id="414052"/>
    <lineage>
        <taxon>Bacteria</taxon>
        <taxon>Pseudomonadati</taxon>
        <taxon>Pseudomonadota</taxon>
        <taxon>Alphaproteobacteria</taxon>
        <taxon>Rhodospirillales</taxon>
        <taxon>Novispirillaceae</taxon>
        <taxon>Caenispirillum</taxon>
    </lineage>
</organism>
<evidence type="ECO:0000259" key="1">
    <source>
        <dbReference type="Pfam" id="PF06048"/>
    </source>
</evidence>
<reference evidence="3" key="1">
    <citation type="submission" date="2017-09" db="EMBL/GenBank/DDBJ databases">
        <authorList>
            <person name="Varghese N."/>
            <person name="Submissions S."/>
        </authorList>
    </citation>
    <scope>NUCLEOTIDE SEQUENCE [LARGE SCALE GENOMIC DNA]</scope>
    <source>
        <strain evidence="3">USBA 140</strain>
    </source>
</reference>
<gene>
    <name evidence="2" type="ORF">SAMN05421508_1192</name>
</gene>
<keyword evidence="3" id="KW-1185">Reference proteome</keyword>
<name>A0A286H2G8_9PROT</name>
<sequence>MHPNGDVKRVELCSWIRVAGLARDCNSQGWEILVQLRDPDGLVHEELIPYSELAGDGTTAYARLKSRGLRSMGGKGVKNAILSCLEMWETPVRIRMVPTAGHHDGRFVTPSKVYGPTDGDELRLDRRNLRPGQMTEYKGTKELADELASLCVGNSRLVLALSTAFVGPLLHLLGIEGGGLHFQGESSIGKTTLVKIAKTPYGYSLQTWRGTDNGLEGVAANHSDLLLVLDEIGESDGRVAGRVVYMLANGTGKLRADARGEARTPKTWRLVFLSTGEKTLAEMMAEAGQTIKAGQEIRMIEIAADAGAGMGIFEDIHGFPSPAAFADHLVALSDKVAGVAGDEYLTKLMADVDSAVATVKTHMDSFMATYCPAGAVGQVSRVYRRMALIAAAGELATSIGVLPWSKGEATAAAAYCASNWVDRRGGVGSSEAMRCIESVLSQIERYGSSRFDEWTQAPLSTDEMIVDKAHIRYGWRRMQNGRWEYYATADGWAQLHEGFSKDLANKALIDAGILKPGNDRTPKPVTVPGYKKQRLYHIVPPSEDDADA</sequence>